<dbReference type="EMBL" id="AF031663">
    <property type="protein sequence ID" value="AAC72014.1"/>
    <property type="molecule type" value="mRNA"/>
</dbReference>
<organism evidence="2">
    <name type="scientific">Mus musculus</name>
    <name type="common">Mouse</name>
    <dbReference type="NCBI Taxonomy" id="10090"/>
    <lineage>
        <taxon>Eukaryota</taxon>
        <taxon>Metazoa</taxon>
        <taxon>Chordata</taxon>
        <taxon>Craniata</taxon>
        <taxon>Vertebrata</taxon>
        <taxon>Euteleostomi</taxon>
        <taxon>Mammalia</taxon>
        <taxon>Eutheria</taxon>
        <taxon>Euarchontoglires</taxon>
        <taxon>Glires</taxon>
        <taxon>Rodentia</taxon>
        <taxon>Myomorpha</taxon>
        <taxon>Muroidea</taxon>
        <taxon>Muridae</taxon>
        <taxon>Murinae</taxon>
        <taxon>Mus</taxon>
        <taxon>Mus</taxon>
    </lineage>
</organism>
<sequence>MKGLAGEWHQDSGLDIREKAEDFSLPWLLPRLMALVMQEEGRFRSDRNHGYLREWLRIQALTACLPSPLGRVHYAQCSPKQKGRLPRGWASLPSLSVLVRALRASNAFSLGNYYCCPWRGTRWAKGQPGEWARPRASSPSAHREGVAVT</sequence>
<protein>
    <submittedName>
        <fullName evidence="2">Striamin protein</fullName>
    </submittedName>
</protein>
<feature type="region of interest" description="Disordered" evidence="1">
    <location>
        <begin position="129"/>
        <end position="149"/>
    </location>
</feature>
<dbReference type="AGR" id="MGI:1343201"/>
<proteinExistence type="evidence at transcript level"/>
<accession>Q9Z2R2</accession>
<reference evidence="2" key="1">
    <citation type="journal article" date="1999" name="J. Biol. Chem.">
        <title>Cloning and characterization of a novel gene, striamin, that interacts with the tumor suppressor protein p53.</title>
        <authorList>
            <person name="Wadhwa R."/>
            <person name="Sugihara T."/>
            <person name="Yoshida A."/>
            <person name="Duncan E.L."/>
            <person name="Hardeman E.C."/>
            <person name="Nomura H."/>
            <person name="Reddel R.R."/>
            <person name="Kaul S.C."/>
        </authorList>
    </citation>
    <scope>NUCLEOTIDE SEQUENCE</scope>
</reference>
<gene>
    <name evidence="3" type="primary">Strm</name>
    <name evidence="2" type="synonym">Strn2</name>
</gene>
<evidence type="ECO:0000313" key="3">
    <source>
        <dbReference type="MGI" id="MGI:1343201"/>
    </source>
</evidence>
<evidence type="ECO:0000256" key="1">
    <source>
        <dbReference type="SAM" id="MobiDB-lite"/>
    </source>
</evidence>
<evidence type="ECO:0000313" key="2">
    <source>
        <dbReference type="EMBL" id="AAC72014.1"/>
    </source>
</evidence>
<dbReference type="AlphaFoldDB" id="Q9Z2R2"/>
<dbReference type="MGI" id="MGI:1343201">
    <property type="gene designation" value="Strm"/>
</dbReference>
<name>Q9Z2R2_MOUSE</name>